<dbReference type="PhylomeDB" id="G4VR87"/>
<evidence type="ECO:0000256" key="1">
    <source>
        <dbReference type="ARBA" id="ARBA00022737"/>
    </source>
</evidence>
<dbReference type="HOGENOM" id="CLU_061288_22_8_1"/>
<dbReference type="KEGG" id="smm:Smp_032970"/>
<organism evidence="4 5">
    <name type="scientific">Schistosoma mansoni</name>
    <name type="common">Blood fluke</name>
    <dbReference type="NCBI Taxonomy" id="6183"/>
    <lineage>
        <taxon>Eukaryota</taxon>
        <taxon>Metazoa</taxon>
        <taxon>Spiralia</taxon>
        <taxon>Lophotrochozoa</taxon>
        <taxon>Platyhelminthes</taxon>
        <taxon>Trematoda</taxon>
        <taxon>Digenea</taxon>
        <taxon>Strigeidida</taxon>
        <taxon>Schistosomatoidea</taxon>
        <taxon>Schistosomatidae</taxon>
        <taxon>Schistosoma</taxon>
    </lineage>
</organism>
<dbReference type="InParanoid" id="G4VR87"/>
<dbReference type="Proteomes" id="UP000008854">
    <property type="component" value="Unassembled WGS sequence"/>
</dbReference>
<dbReference type="WBParaSite" id="Smp_032970.1">
    <property type="protein sequence ID" value="Smp_032970.1"/>
    <property type="gene ID" value="Smp_032970"/>
</dbReference>
<dbReference type="PANTHER" id="PTHR23048:SF0">
    <property type="entry name" value="CALMODULIN LIKE 3"/>
    <property type="match status" value="1"/>
</dbReference>
<dbReference type="GO" id="GO:0005509">
    <property type="term" value="F:calcium ion binding"/>
    <property type="evidence" value="ECO:0007669"/>
    <property type="project" value="InterPro"/>
</dbReference>
<keyword evidence="4" id="KW-1185">Reference proteome</keyword>
<evidence type="ECO:0000313" key="5">
    <source>
        <dbReference type="WBParaSite" id="Smp_032970.1"/>
    </source>
</evidence>
<keyword evidence="1" id="KW-0677">Repeat</keyword>
<dbReference type="AlphaFoldDB" id="G4VR87"/>
<dbReference type="PROSITE" id="PS00018">
    <property type="entry name" value="EF_HAND_1"/>
    <property type="match status" value="2"/>
</dbReference>
<dbReference type="InterPro" id="IPR018247">
    <property type="entry name" value="EF_Hand_1_Ca_BS"/>
</dbReference>
<reference evidence="4" key="1">
    <citation type="journal article" date="2012" name="PLoS Negl. Trop. Dis.">
        <title>A systematically improved high quality genome and transcriptome of the human blood fluke Schistosoma mansoni.</title>
        <authorList>
            <person name="Protasio A.V."/>
            <person name="Tsai I.J."/>
            <person name="Babbage A."/>
            <person name="Nichol S."/>
            <person name="Hunt M."/>
            <person name="Aslett M.A."/>
            <person name="De Silva N."/>
            <person name="Velarde G.S."/>
            <person name="Anderson T.J."/>
            <person name="Clark R.C."/>
            <person name="Davidson C."/>
            <person name="Dillon G.P."/>
            <person name="Holroyd N.E."/>
            <person name="LoVerde P.T."/>
            <person name="Lloyd C."/>
            <person name="McQuillan J."/>
            <person name="Oliveira G."/>
            <person name="Otto T.D."/>
            <person name="Parker-Manuel S.J."/>
            <person name="Quail M.A."/>
            <person name="Wilson R.A."/>
            <person name="Zerlotini A."/>
            <person name="Dunne D.W."/>
            <person name="Berriman M."/>
        </authorList>
    </citation>
    <scope>NUCLEOTIDE SEQUENCE [LARGE SCALE GENOMIC DNA]</scope>
    <source>
        <strain evidence="4">Puerto Rican</strain>
    </source>
</reference>
<feature type="domain" description="EF-hand" evidence="3">
    <location>
        <begin position="5"/>
        <end position="40"/>
    </location>
</feature>
<dbReference type="Pfam" id="PF13499">
    <property type="entry name" value="EF-hand_7"/>
    <property type="match status" value="1"/>
</dbReference>
<dbReference type="GeneID" id="8348687"/>
<dbReference type="GO" id="GO:0016460">
    <property type="term" value="C:myosin II complex"/>
    <property type="evidence" value="ECO:0007669"/>
    <property type="project" value="TreeGrafter"/>
</dbReference>
<dbReference type="InterPro" id="IPR050230">
    <property type="entry name" value="CALM/Myosin/TropC-like"/>
</dbReference>
<sequence length="86" mass="10484">MDRQLTEQEMRTIFDHMDRNHNGYVTAKELKYFLRLHDARVTNREVKEFIRKLDESGDGQISLHEFMKAFSSQRRSFTTDFRTIRR</sequence>
<evidence type="ECO:0000256" key="2">
    <source>
        <dbReference type="ARBA" id="ARBA00022837"/>
    </source>
</evidence>
<proteinExistence type="predicted"/>
<dbReference type="SMART" id="SM00054">
    <property type="entry name" value="EFh"/>
    <property type="match status" value="2"/>
</dbReference>
<keyword evidence="2" id="KW-0106">Calcium</keyword>
<dbReference type="OrthoDB" id="293868at2759"/>
<dbReference type="CTD" id="8348687"/>
<dbReference type="STRING" id="6183.G4VR87"/>
<accession>G4VR87</accession>
<dbReference type="SUPFAM" id="SSF47473">
    <property type="entry name" value="EF-hand"/>
    <property type="match status" value="1"/>
</dbReference>
<evidence type="ECO:0000259" key="3">
    <source>
        <dbReference type="PROSITE" id="PS50222"/>
    </source>
</evidence>
<feature type="domain" description="EF-hand" evidence="3">
    <location>
        <begin position="41"/>
        <end position="76"/>
    </location>
</feature>
<evidence type="ECO:0000313" key="4">
    <source>
        <dbReference type="Proteomes" id="UP000008854"/>
    </source>
</evidence>
<dbReference type="OMA" id="QEMRTIF"/>
<dbReference type="PANTHER" id="PTHR23048">
    <property type="entry name" value="MYOSIN LIGHT CHAIN 1, 3"/>
    <property type="match status" value="1"/>
</dbReference>
<dbReference type="RefSeq" id="XP_018654220.1">
    <property type="nucleotide sequence ID" value="XM_018788704.1"/>
</dbReference>
<dbReference type="InterPro" id="IPR002048">
    <property type="entry name" value="EF_hand_dom"/>
</dbReference>
<dbReference type="Gene3D" id="1.10.238.10">
    <property type="entry name" value="EF-hand"/>
    <property type="match status" value="1"/>
</dbReference>
<reference evidence="5" key="2">
    <citation type="submission" date="2018-12" db="UniProtKB">
        <authorList>
            <consortium name="WormBaseParasite"/>
        </authorList>
    </citation>
    <scope>IDENTIFICATION</scope>
    <source>
        <strain evidence="5">Puerto Rican</strain>
    </source>
</reference>
<protein>
    <submittedName>
        <fullName evidence="5">Putative calmodulin</fullName>
    </submittedName>
</protein>
<name>G4VR87_SCHMA</name>
<dbReference type="InterPro" id="IPR011992">
    <property type="entry name" value="EF-hand-dom_pair"/>
</dbReference>
<dbReference type="FunFam" id="1.10.238.10:FF:000003">
    <property type="entry name" value="Calmodulin A"/>
    <property type="match status" value="1"/>
</dbReference>
<dbReference type="CDD" id="cd00051">
    <property type="entry name" value="EFh"/>
    <property type="match status" value="1"/>
</dbReference>
<dbReference type="PROSITE" id="PS50222">
    <property type="entry name" value="EF_HAND_2"/>
    <property type="match status" value="2"/>
</dbReference>